<feature type="domain" description="Transposase IS110-like N-terminal" evidence="1">
    <location>
        <begin position="7"/>
        <end position="146"/>
    </location>
</feature>
<sequence>MQDVATVGLDIAKQVFQAHGADASGETLFNTQIKRENVLEFFSKLKPCLIGMESCGTSYYWARQLLEFGHDVRLIHTSYVKPFVKRGKTDANDAEAINVALTQKTMRFVPVKTLNQQAAITIFRTRSLFVSQRTQLVNALRGHLAEAGLVAAKGIQNYSKLLKLMESAADTVLPTVMKQALTDICDQIHRLNDLVTKLDKEIERRVRHDENACRLLTIPGVGPKTAMCVIATIPDIHRFPSGRHFSSWLGLTPRTHSSGGRSVLRRITKMGNSELRTILYLGGTVIMMRDKKTPIGRWAARLRARRPYKVAVIAVANRIARIIWALLTNGGVYDPTYGREASA</sequence>
<comment type="caution">
    <text evidence="3">The sequence shown here is derived from an EMBL/GenBank/DDBJ whole genome shotgun (WGS) entry which is preliminary data.</text>
</comment>
<dbReference type="RefSeq" id="WP_065660185.1">
    <property type="nucleotide sequence ID" value="NZ_JAAKZU010000003.1"/>
</dbReference>
<dbReference type="Proteomes" id="UP000702952">
    <property type="component" value="Unassembled WGS sequence"/>
</dbReference>
<dbReference type="EMBL" id="JAAMAY010000046">
    <property type="protein sequence ID" value="NTC32136.1"/>
    <property type="molecule type" value="Genomic_DNA"/>
</dbReference>
<evidence type="ECO:0000259" key="1">
    <source>
        <dbReference type="Pfam" id="PF01548"/>
    </source>
</evidence>
<dbReference type="GO" id="GO:0003677">
    <property type="term" value="F:DNA binding"/>
    <property type="evidence" value="ECO:0007669"/>
    <property type="project" value="InterPro"/>
</dbReference>
<organism evidence="3 4">
    <name type="scientific">Agrobacterium tumefaciens</name>
    <dbReference type="NCBI Taxonomy" id="358"/>
    <lineage>
        <taxon>Bacteria</taxon>
        <taxon>Pseudomonadati</taxon>
        <taxon>Pseudomonadota</taxon>
        <taxon>Alphaproteobacteria</taxon>
        <taxon>Hyphomicrobiales</taxon>
        <taxon>Rhizobiaceae</taxon>
        <taxon>Rhizobium/Agrobacterium group</taxon>
        <taxon>Agrobacterium</taxon>
        <taxon>Agrobacterium tumefaciens complex</taxon>
    </lineage>
</organism>
<feature type="domain" description="Transposase IS116/IS110/IS902 C-terminal" evidence="2">
    <location>
        <begin position="214"/>
        <end position="290"/>
    </location>
</feature>
<dbReference type="Pfam" id="PF02371">
    <property type="entry name" value="Transposase_20"/>
    <property type="match status" value="1"/>
</dbReference>
<evidence type="ECO:0000313" key="3">
    <source>
        <dbReference type="EMBL" id="NTC32136.1"/>
    </source>
</evidence>
<gene>
    <name evidence="3" type="ORF">G6M46_28755</name>
</gene>
<name>A0AA44FCV6_AGRTU</name>
<accession>A0AA44FCV6</accession>
<dbReference type="InterPro" id="IPR003346">
    <property type="entry name" value="Transposase_20"/>
</dbReference>
<reference evidence="3" key="1">
    <citation type="journal article" date="2020" name="Science">
        <title>Unexpected conservation and global transmission of agrobacterial virulence plasmids.</title>
        <authorList>
            <person name="Weisberg A.J."/>
            <person name="Davis E.W. 2nd"/>
            <person name="Tabima J."/>
            <person name="Belcher M.S."/>
            <person name="Miller M."/>
            <person name="Kuo C.H."/>
            <person name="Loper J.E."/>
            <person name="Grunwald N.J."/>
            <person name="Putnam M.L."/>
            <person name="Chang J.H."/>
        </authorList>
    </citation>
    <scope>NUCLEOTIDE SEQUENCE</scope>
    <source>
        <strain evidence="3">17-1853-1a</strain>
    </source>
</reference>
<evidence type="ECO:0000259" key="2">
    <source>
        <dbReference type="Pfam" id="PF02371"/>
    </source>
</evidence>
<dbReference type="PANTHER" id="PTHR33055">
    <property type="entry name" value="TRANSPOSASE FOR INSERTION SEQUENCE ELEMENT IS1111A"/>
    <property type="match status" value="1"/>
</dbReference>
<dbReference type="NCBIfam" id="NF033542">
    <property type="entry name" value="transpos_IS110"/>
    <property type="match status" value="1"/>
</dbReference>
<dbReference type="GO" id="GO:0006313">
    <property type="term" value="P:DNA transposition"/>
    <property type="evidence" value="ECO:0007669"/>
    <property type="project" value="InterPro"/>
</dbReference>
<dbReference type="InterPro" id="IPR047650">
    <property type="entry name" value="Transpos_IS110"/>
</dbReference>
<dbReference type="InterPro" id="IPR002525">
    <property type="entry name" value="Transp_IS110-like_N"/>
</dbReference>
<dbReference type="GO" id="GO:0004803">
    <property type="term" value="F:transposase activity"/>
    <property type="evidence" value="ECO:0007669"/>
    <property type="project" value="InterPro"/>
</dbReference>
<protein>
    <submittedName>
        <fullName evidence="3">IS110 family transposase</fullName>
    </submittedName>
</protein>
<dbReference type="AlphaFoldDB" id="A0AA44FCV6"/>
<dbReference type="PANTHER" id="PTHR33055:SF3">
    <property type="entry name" value="PUTATIVE TRANSPOSASE FOR IS117-RELATED"/>
    <property type="match status" value="1"/>
</dbReference>
<dbReference type="Pfam" id="PF01548">
    <property type="entry name" value="DEDD_Tnp_IS110"/>
    <property type="match status" value="1"/>
</dbReference>
<evidence type="ECO:0000313" key="4">
    <source>
        <dbReference type="Proteomes" id="UP000702952"/>
    </source>
</evidence>
<proteinExistence type="predicted"/>